<keyword evidence="1" id="KW-0812">Transmembrane</keyword>
<dbReference type="PANTHER" id="PTHR42044">
    <property type="entry name" value="DUF676 DOMAIN-CONTAINING PROTEIN-RELATED"/>
    <property type="match status" value="1"/>
</dbReference>
<comment type="caution">
    <text evidence="2">The sequence shown here is derived from an EMBL/GenBank/DDBJ whole genome shotgun (WGS) entry which is preliminary data.</text>
</comment>
<evidence type="ECO:0000256" key="1">
    <source>
        <dbReference type="SAM" id="Phobius"/>
    </source>
</evidence>
<dbReference type="EMBL" id="JAHRHY010000020">
    <property type="protein sequence ID" value="KAG9062262.1"/>
    <property type="molecule type" value="Genomic_DNA"/>
</dbReference>
<dbReference type="SUPFAM" id="SSF53474">
    <property type="entry name" value="alpha/beta-Hydrolases"/>
    <property type="match status" value="1"/>
</dbReference>
<protein>
    <recommendedName>
        <fullName evidence="4">DUF676 domain-containing protein</fullName>
    </recommendedName>
</protein>
<sequence>MTNIPCKSSDDSSSSEDFDLDAFMSKISDTPLGTGKLFHSKARPELSALQYTNSPWRNELYLWKWSNIFSLSRQLLLLLSTLPLIGLLCMPIINAFATVGLLGLVGFAVAANAWIVKKQPTSMEDRQLYEITRNELLKPGITKVVLIAHSQGGIIASQVIDHLLATEDDTSLGKLEVYTFGSAANHFNGKEKLHHIEHFANKGDFVAQTGVLAYKPLDRNRYDGQLYTNNATGHLLNAHYLRSTFANGNEAVGSRLASYLGGHV</sequence>
<feature type="transmembrane region" description="Helical" evidence="1">
    <location>
        <begin position="75"/>
        <end position="93"/>
    </location>
</feature>
<evidence type="ECO:0000313" key="2">
    <source>
        <dbReference type="EMBL" id="KAG9062262.1"/>
    </source>
</evidence>
<dbReference type="Gene3D" id="3.40.50.1820">
    <property type="entry name" value="alpha/beta hydrolase"/>
    <property type="match status" value="1"/>
</dbReference>
<dbReference type="AlphaFoldDB" id="A0A9P8BQU3"/>
<accession>A0A9P8BQU3</accession>
<dbReference type="PANTHER" id="PTHR42044:SF2">
    <property type="entry name" value="DUF676 DOMAIN-CONTAINING PROTEIN"/>
    <property type="match status" value="1"/>
</dbReference>
<keyword evidence="3" id="KW-1185">Reference proteome</keyword>
<evidence type="ECO:0008006" key="4">
    <source>
        <dbReference type="Google" id="ProtNLM"/>
    </source>
</evidence>
<organism evidence="2 3">
    <name type="scientific">Linnemannia hyalina</name>
    <dbReference type="NCBI Taxonomy" id="64524"/>
    <lineage>
        <taxon>Eukaryota</taxon>
        <taxon>Fungi</taxon>
        <taxon>Fungi incertae sedis</taxon>
        <taxon>Mucoromycota</taxon>
        <taxon>Mortierellomycotina</taxon>
        <taxon>Mortierellomycetes</taxon>
        <taxon>Mortierellales</taxon>
        <taxon>Mortierellaceae</taxon>
        <taxon>Linnemannia</taxon>
    </lineage>
</organism>
<name>A0A9P8BQU3_9FUNG</name>
<feature type="transmembrane region" description="Helical" evidence="1">
    <location>
        <begin position="99"/>
        <end position="116"/>
    </location>
</feature>
<proteinExistence type="predicted"/>
<dbReference type="OrthoDB" id="202545at2759"/>
<dbReference type="Proteomes" id="UP000707451">
    <property type="component" value="Unassembled WGS sequence"/>
</dbReference>
<gene>
    <name evidence="2" type="ORF">KI688_006594</name>
</gene>
<evidence type="ECO:0000313" key="3">
    <source>
        <dbReference type="Proteomes" id="UP000707451"/>
    </source>
</evidence>
<keyword evidence="1" id="KW-1133">Transmembrane helix</keyword>
<keyword evidence="1" id="KW-0472">Membrane</keyword>
<dbReference type="InterPro" id="IPR029058">
    <property type="entry name" value="AB_hydrolase_fold"/>
</dbReference>
<reference evidence="2" key="1">
    <citation type="submission" date="2021-06" db="EMBL/GenBank/DDBJ databases">
        <title>Genome Sequence of Mortierella hyaline Strain SCG-10, a Cold-Adapted, Nitrate-Reducing Fungus Isolated from Soil in Minnesota, USA.</title>
        <authorList>
            <person name="Aldossari N."/>
        </authorList>
    </citation>
    <scope>NUCLEOTIDE SEQUENCE</scope>
    <source>
        <strain evidence="2">SCG-10</strain>
    </source>
</reference>